<evidence type="ECO:0000256" key="6">
    <source>
        <dbReference type="SAM" id="Phobius"/>
    </source>
</evidence>
<evidence type="ECO:0000256" key="2">
    <source>
        <dbReference type="ARBA" id="ARBA00022448"/>
    </source>
</evidence>
<evidence type="ECO:0000259" key="7">
    <source>
        <dbReference type="Pfam" id="PF03600"/>
    </source>
</evidence>
<feature type="non-terminal residue" evidence="8">
    <location>
        <position position="260"/>
    </location>
</feature>
<evidence type="ECO:0000256" key="5">
    <source>
        <dbReference type="ARBA" id="ARBA00023136"/>
    </source>
</evidence>
<name>A0ABQ5KYX3_9EUKA</name>
<dbReference type="Pfam" id="PF03600">
    <property type="entry name" value="CitMHS"/>
    <property type="match status" value="1"/>
</dbReference>
<evidence type="ECO:0000256" key="4">
    <source>
        <dbReference type="ARBA" id="ARBA00022989"/>
    </source>
</evidence>
<comment type="subcellular location">
    <subcellularLocation>
        <location evidence="1">Membrane</location>
        <topology evidence="1">Multi-pass membrane protein</topology>
    </subcellularLocation>
</comment>
<dbReference type="Proteomes" id="UP001057375">
    <property type="component" value="Unassembled WGS sequence"/>
</dbReference>
<gene>
    <name evidence="8" type="ORF">ADUPG1_009771</name>
</gene>
<dbReference type="PANTHER" id="PTHR10283:SF82">
    <property type="entry name" value="SOLUTE CARRIER FAMILY 13 MEMBER 2"/>
    <property type="match status" value="1"/>
</dbReference>
<comment type="caution">
    <text evidence="8">The sequence shown here is derived from an EMBL/GenBank/DDBJ whole genome shotgun (WGS) entry which is preliminary data.</text>
</comment>
<feature type="transmembrane region" description="Helical" evidence="6">
    <location>
        <begin position="78"/>
        <end position="109"/>
    </location>
</feature>
<keyword evidence="2" id="KW-0813">Transport</keyword>
<reference evidence="8" key="1">
    <citation type="submission" date="2022-03" db="EMBL/GenBank/DDBJ databases">
        <title>Draft genome sequence of Aduncisulcus paluster, a free-living microaerophilic Fornicata.</title>
        <authorList>
            <person name="Yuyama I."/>
            <person name="Kume K."/>
            <person name="Tamura T."/>
            <person name="Inagaki Y."/>
            <person name="Hashimoto T."/>
        </authorList>
    </citation>
    <scope>NUCLEOTIDE SEQUENCE</scope>
    <source>
        <strain evidence="8">NY0171</strain>
    </source>
</reference>
<protein>
    <submittedName>
        <fullName evidence="8">Solute carrier family 13 like protein</fullName>
    </submittedName>
</protein>
<proteinExistence type="predicted"/>
<dbReference type="InterPro" id="IPR004680">
    <property type="entry name" value="Cit_transptr-like_dom"/>
</dbReference>
<evidence type="ECO:0000256" key="3">
    <source>
        <dbReference type="ARBA" id="ARBA00022692"/>
    </source>
</evidence>
<keyword evidence="3 6" id="KW-0812">Transmembrane</keyword>
<sequence>MAKKAIEMKPEVHTIESVSVLWSEGEIVGDGKKKDKKCIEDPRFPTSKIVGLVIALVSAIICWSIPMDKEKPTIQYCAGCVLLIAFMWIFEVLPLAITSFFPLILFPLFGIQKGSEVASNYMKSTIFTFLGGFIMALAMQRWNLHTRIALRIVVMTKGKPGLLLFGMMAVTWFLSMWISNTATVMSMMPNVLAIANELESSLGKDRTHKFTLAMLIGVAFSASIGGIGTLIGTPPNLALDAFLKQTFQNVGETFSFSTWF</sequence>
<keyword evidence="9" id="KW-1185">Reference proteome</keyword>
<feature type="transmembrane region" description="Helical" evidence="6">
    <location>
        <begin position="49"/>
        <end position="66"/>
    </location>
</feature>
<feature type="transmembrane region" description="Helical" evidence="6">
    <location>
        <begin position="210"/>
        <end position="231"/>
    </location>
</feature>
<evidence type="ECO:0000256" key="1">
    <source>
        <dbReference type="ARBA" id="ARBA00004141"/>
    </source>
</evidence>
<organism evidence="8 9">
    <name type="scientific">Aduncisulcus paluster</name>
    <dbReference type="NCBI Taxonomy" id="2918883"/>
    <lineage>
        <taxon>Eukaryota</taxon>
        <taxon>Metamonada</taxon>
        <taxon>Carpediemonas-like organisms</taxon>
        <taxon>Aduncisulcus</taxon>
    </lineage>
</organism>
<feature type="transmembrane region" description="Helical" evidence="6">
    <location>
        <begin position="160"/>
        <end position="178"/>
    </location>
</feature>
<evidence type="ECO:0000313" key="9">
    <source>
        <dbReference type="Proteomes" id="UP001057375"/>
    </source>
</evidence>
<dbReference type="PANTHER" id="PTHR10283">
    <property type="entry name" value="SOLUTE CARRIER FAMILY 13 MEMBER"/>
    <property type="match status" value="1"/>
</dbReference>
<keyword evidence="5 6" id="KW-0472">Membrane</keyword>
<keyword evidence="4 6" id="KW-1133">Transmembrane helix</keyword>
<feature type="transmembrane region" description="Helical" evidence="6">
    <location>
        <begin position="121"/>
        <end position="139"/>
    </location>
</feature>
<dbReference type="EMBL" id="BQXS01011326">
    <property type="protein sequence ID" value="GKT36883.1"/>
    <property type="molecule type" value="Genomic_DNA"/>
</dbReference>
<accession>A0ABQ5KYX3</accession>
<feature type="domain" description="Citrate transporter-like" evidence="7">
    <location>
        <begin position="86"/>
        <end position="259"/>
    </location>
</feature>
<evidence type="ECO:0000313" key="8">
    <source>
        <dbReference type="EMBL" id="GKT36883.1"/>
    </source>
</evidence>